<gene>
    <name evidence="1" type="primary">Cnig_chr_II.g4912</name>
    <name evidence="1" type="ORF">B9Z55_004912</name>
</gene>
<reference evidence="2" key="1">
    <citation type="submission" date="2017-10" db="EMBL/GenBank/DDBJ databases">
        <title>Rapid genome shrinkage in a self-fertile nematode reveals novel sperm competition proteins.</title>
        <authorList>
            <person name="Yin D."/>
            <person name="Schwarz E.M."/>
            <person name="Thomas C.G."/>
            <person name="Felde R.L."/>
            <person name="Korf I.F."/>
            <person name="Cutter A.D."/>
            <person name="Schartner C.M."/>
            <person name="Ralston E.J."/>
            <person name="Meyer B.J."/>
            <person name="Haag E.S."/>
        </authorList>
    </citation>
    <scope>NUCLEOTIDE SEQUENCE [LARGE SCALE GENOMIC DNA]</scope>
    <source>
        <strain evidence="2">JU1422</strain>
    </source>
</reference>
<sequence>MVNYLRKGKILQDKPLNFIMEKTVVLSCQYPGNFRKEASILIEANRFKGVEEHKRMCNNKKVIKELFKIAHVLLKGEPSLYQKITELMASYLNQASEDTLKYLVSNCEAVEKCYEQFMIIMFQLRTKDSQKNLSKIILRLVTVINLNDPDEKTKAFLSCSILSLLLDKNLIDNRDYANTKIKGFNDSWDQSELSNSPLTWEKYTELNAIFTSNYSTDESIRFGLMVMSTFINVERFRSKEYWHWMRTKSEGIRNNEKWTNNTRESAGTVLHKMDIIENN</sequence>
<accession>A0A2G5UZA2</accession>
<dbReference type="AlphaFoldDB" id="A0A2G5UZA2"/>
<dbReference type="EMBL" id="PDUG01000002">
    <property type="protein sequence ID" value="PIC44596.1"/>
    <property type="molecule type" value="Genomic_DNA"/>
</dbReference>
<name>A0A2G5UZA2_9PELO</name>
<keyword evidence="2" id="KW-1185">Reference proteome</keyword>
<evidence type="ECO:0000313" key="1">
    <source>
        <dbReference type="EMBL" id="PIC44596.1"/>
    </source>
</evidence>
<comment type="caution">
    <text evidence="1">The sequence shown here is derived from an EMBL/GenBank/DDBJ whole genome shotgun (WGS) entry which is preliminary data.</text>
</comment>
<protein>
    <submittedName>
        <fullName evidence="1">Uncharacterized protein</fullName>
    </submittedName>
</protein>
<proteinExistence type="predicted"/>
<evidence type="ECO:0000313" key="2">
    <source>
        <dbReference type="Proteomes" id="UP000230233"/>
    </source>
</evidence>
<dbReference type="Proteomes" id="UP000230233">
    <property type="component" value="Chromosome II"/>
</dbReference>
<organism evidence="1 2">
    <name type="scientific">Caenorhabditis nigoni</name>
    <dbReference type="NCBI Taxonomy" id="1611254"/>
    <lineage>
        <taxon>Eukaryota</taxon>
        <taxon>Metazoa</taxon>
        <taxon>Ecdysozoa</taxon>
        <taxon>Nematoda</taxon>
        <taxon>Chromadorea</taxon>
        <taxon>Rhabditida</taxon>
        <taxon>Rhabditina</taxon>
        <taxon>Rhabditomorpha</taxon>
        <taxon>Rhabditoidea</taxon>
        <taxon>Rhabditidae</taxon>
        <taxon>Peloderinae</taxon>
        <taxon>Caenorhabditis</taxon>
    </lineage>
</organism>